<dbReference type="Proteomes" id="UP001066276">
    <property type="component" value="Chromosome 8"/>
</dbReference>
<dbReference type="AlphaFoldDB" id="A0AAV7NMN8"/>
<organism evidence="1 2">
    <name type="scientific">Pleurodeles waltl</name>
    <name type="common">Iberian ribbed newt</name>
    <dbReference type="NCBI Taxonomy" id="8319"/>
    <lineage>
        <taxon>Eukaryota</taxon>
        <taxon>Metazoa</taxon>
        <taxon>Chordata</taxon>
        <taxon>Craniata</taxon>
        <taxon>Vertebrata</taxon>
        <taxon>Euteleostomi</taxon>
        <taxon>Amphibia</taxon>
        <taxon>Batrachia</taxon>
        <taxon>Caudata</taxon>
        <taxon>Salamandroidea</taxon>
        <taxon>Salamandridae</taxon>
        <taxon>Pleurodelinae</taxon>
        <taxon>Pleurodeles</taxon>
    </lineage>
</organism>
<comment type="caution">
    <text evidence="1">The sequence shown here is derived from an EMBL/GenBank/DDBJ whole genome shotgun (WGS) entry which is preliminary data.</text>
</comment>
<gene>
    <name evidence="1" type="ORF">NDU88_005523</name>
</gene>
<sequence>MRNRSLGSGRCEVRRSHNAAGQPFRVAMMSESRKCCNGVGSSHTLDLRHSGVSKVKQDRRLQRREAYRVIRLVGGIPGVDNLYDFHICAGLVPFPKRFEICQQSLLPSMGGKLLQKIYFA</sequence>
<keyword evidence="2" id="KW-1185">Reference proteome</keyword>
<evidence type="ECO:0000313" key="2">
    <source>
        <dbReference type="Proteomes" id="UP001066276"/>
    </source>
</evidence>
<dbReference type="EMBL" id="JANPWB010000012">
    <property type="protein sequence ID" value="KAJ1117323.1"/>
    <property type="molecule type" value="Genomic_DNA"/>
</dbReference>
<name>A0AAV7NMN8_PLEWA</name>
<reference evidence="1" key="1">
    <citation type="journal article" date="2022" name="bioRxiv">
        <title>Sequencing and chromosome-scale assembly of the giantPleurodeles waltlgenome.</title>
        <authorList>
            <person name="Brown T."/>
            <person name="Elewa A."/>
            <person name="Iarovenko S."/>
            <person name="Subramanian E."/>
            <person name="Araus A.J."/>
            <person name="Petzold A."/>
            <person name="Susuki M."/>
            <person name="Suzuki K.-i.T."/>
            <person name="Hayashi T."/>
            <person name="Toyoda A."/>
            <person name="Oliveira C."/>
            <person name="Osipova E."/>
            <person name="Leigh N.D."/>
            <person name="Simon A."/>
            <person name="Yun M.H."/>
        </authorList>
    </citation>
    <scope>NUCLEOTIDE SEQUENCE</scope>
    <source>
        <strain evidence="1">20211129_DDA</strain>
        <tissue evidence="1">Liver</tissue>
    </source>
</reference>
<proteinExistence type="predicted"/>
<protein>
    <submittedName>
        <fullName evidence="1">Uncharacterized protein</fullName>
    </submittedName>
</protein>
<accession>A0AAV7NMN8</accession>
<evidence type="ECO:0000313" key="1">
    <source>
        <dbReference type="EMBL" id="KAJ1117323.1"/>
    </source>
</evidence>